<dbReference type="EMBL" id="CM042044">
    <property type="protein sequence ID" value="KAI3687855.1"/>
    <property type="molecule type" value="Genomic_DNA"/>
</dbReference>
<name>A0ACB8YS04_9ASTR</name>
<keyword evidence="2" id="KW-1185">Reference proteome</keyword>
<reference evidence="1 2" key="2">
    <citation type="journal article" date="2022" name="Mol. Ecol. Resour.">
        <title>The genomes of chicory, endive, great burdock and yacon provide insights into Asteraceae paleo-polyploidization history and plant inulin production.</title>
        <authorList>
            <person name="Fan W."/>
            <person name="Wang S."/>
            <person name="Wang H."/>
            <person name="Wang A."/>
            <person name="Jiang F."/>
            <person name="Liu H."/>
            <person name="Zhao H."/>
            <person name="Xu D."/>
            <person name="Zhang Y."/>
        </authorList>
    </citation>
    <scope>NUCLEOTIDE SEQUENCE [LARGE SCALE GENOMIC DNA]</scope>
    <source>
        <strain evidence="2">cv. Yunnan</strain>
        <tissue evidence="1">Leaves</tissue>
    </source>
</reference>
<organism evidence="1 2">
    <name type="scientific">Smallanthus sonchifolius</name>
    <dbReference type="NCBI Taxonomy" id="185202"/>
    <lineage>
        <taxon>Eukaryota</taxon>
        <taxon>Viridiplantae</taxon>
        <taxon>Streptophyta</taxon>
        <taxon>Embryophyta</taxon>
        <taxon>Tracheophyta</taxon>
        <taxon>Spermatophyta</taxon>
        <taxon>Magnoliopsida</taxon>
        <taxon>eudicotyledons</taxon>
        <taxon>Gunneridae</taxon>
        <taxon>Pentapetalae</taxon>
        <taxon>asterids</taxon>
        <taxon>campanulids</taxon>
        <taxon>Asterales</taxon>
        <taxon>Asteraceae</taxon>
        <taxon>Asteroideae</taxon>
        <taxon>Heliantheae alliance</taxon>
        <taxon>Millerieae</taxon>
        <taxon>Smallanthus</taxon>
    </lineage>
</organism>
<gene>
    <name evidence="1" type="ORF">L1987_81558</name>
</gene>
<sequence length="493" mass="55363">MALEESHQLHFLVIPIGSPGHYIPTIDLVKLLAQHGVRVTMVTTPVNALRFGSILDQAIQSGLSISFLEFQLPFMKFGIPEGCESMDDLPNMGLALDLFHAHNSLQQEVEQYIEKLNPRPSCILSSSFLLWTAETAKKFQIPRIMFDGMNCFTQMCNHVLHHSKVYESVGESESFVLPGLPDRIELTRSQLSFAFNPGPRNVKGYSEKLLVSESEAFGVVINSFQELEQEYADAYQKVKRDKAWCVGPLSLCHKDASEKVQRGNWSSINKDECIKWLDSHENSSVIYACLGSISRVEPAQLIELALALESSKRPFIWVVRAGHKTEKIGKWIDEEGFEERIKDRALLIRGWAPQVLVLSHPAIGGFLTHCGWNSALEGISAGVPMVTWPQFQEQFYNEKLLVQVLQIGVSVGAQKVVHLGEEEKSGVVVKSEAFRKAIEMVMEDGKESEDRRKRAKELGKMANEAIEEGGSSHLNMTRLIQDIRNHSSTKNFN</sequence>
<comment type="caution">
    <text evidence="1">The sequence shown here is derived from an EMBL/GenBank/DDBJ whole genome shotgun (WGS) entry which is preliminary data.</text>
</comment>
<evidence type="ECO:0000313" key="2">
    <source>
        <dbReference type="Proteomes" id="UP001056120"/>
    </source>
</evidence>
<proteinExistence type="predicted"/>
<accession>A0ACB8YS04</accession>
<reference evidence="2" key="1">
    <citation type="journal article" date="2022" name="Mol. Ecol. Resour.">
        <title>The genomes of chicory, endive, great burdock and yacon provide insights into Asteraceae palaeo-polyploidization history and plant inulin production.</title>
        <authorList>
            <person name="Fan W."/>
            <person name="Wang S."/>
            <person name="Wang H."/>
            <person name="Wang A."/>
            <person name="Jiang F."/>
            <person name="Liu H."/>
            <person name="Zhao H."/>
            <person name="Xu D."/>
            <person name="Zhang Y."/>
        </authorList>
    </citation>
    <scope>NUCLEOTIDE SEQUENCE [LARGE SCALE GENOMIC DNA]</scope>
    <source>
        <strain evidence="2">cv. Yunnan</strain>
    </source>
</reference>
<protein>
    <submittedName>
        <fullName evidence="1">Uncharacterized protein</fullName>
    </submittedName>
</protein>
<evidence type="ECO:0000313" key="1">
    <source>
        <dbReference type="EMBL" id="KAI3687855.1"/>
    </source>
</evidence>
<dbReference type="Proteomes" id="UP001056120">
    <property type="component" value="Linkage Group LG27"/>
</dbReference>